<feature type="domain" description="HTH luxR-type" evidence="4">
    <location>
        <begin position="1208"/>
        <end position="1273"/>
    </location>
</feature>
<dbReference type="Gene3D" id="1.10.10.10">
    <property type="entry name" value="Winged helix-like DNA-binding domain superfamily/Winged helix DNA-binding domain"/>
    <property type="match status" value="1"/>
</dbReference>
<dbReference type="SMART" id="SM00421">
    <property type="entry name" value="HTH_LUXR"/>
    <property type="match status" value="1"/>
</dbReference>
<dbReference type="PROSITE" id="PS50043">
    <property type="entry name" value="HTH_LUXR_2"/>
    <property type="match status" value="1"/>
</dbReference>
<dbReference type="RefSeq" id="WP_084225884.1">
    <property type="nucleotide sequence ID" value="NZ_CADFGF010000011.1"/>
</dbReference>
<evidence type="ECO:0000256" key="1">
    <source>
        <dbReference type="ARBA" id="ARBA00023015"/>
    </source>
</evidence>
<dbReference type="Proteomes" id="UP000030460">
    <property type="component" value="Unassembled WGS sequence"/>
</dbReference>
<evidence type="ECO:0000256" key="3">
    <source>
        <dbReference type="ARBA" id="ARBA00023163"/>
    </source>
</evidence>
<dbReference type="SUPFAM" id="SSF46894">
    <property type="entry name" value="C-terminal effector domain of the bipartite response regulators"/>
    <property type="match status" value="1"/>
</dbReference>
<proteinExistence type="predicted"/>
<gene>
    <name evidence="5" type="ORF">NH14_015715</name>
</gene>
<dbReference type="OrthoDB" id="2375382at2"/>
<dbReference type="GO" id="GO:0003677">
    <property type="term" value="F:DNA binding"/>
    <property type="evidence" value="ECO:0007669"/>
    <property type="project" value="UniProtKB-KW"/>
</dbReference>
<keyword evidence="1" id="KW-0805">Transcription regulation</keyword>
<dbReference type="SUPFAM" id="SSF46689">
    <property type="entry name" value="Homeodomain-like"/>
    <property type="match status" value="1"/>
</dbReference>
<accession>A0A8T6ZDE3</accession>
<protein>
    <submittedName>
        <fullName evidence="5">Helix-turn-helix domain-containing protein</fullName>
    </submittedName>
</protein>
<dbReference type="Gene3D" id="1.25.40.10">
    <property type="entry name" value="Tetratricopeptide repeat domain"/>
    <property type="match status" value="1"/>
</dbReference>
<dbReference type="SUPFAM" id="SSF52540">
    <property type="entry name" value="P-loop containing nucleoside triphosphate hydrolases"/>
    <property type="match status" value="1"/>
</dbReference>
<dbReference type="GO" id="GO:0006355">
    <property type="term" value="P:regulation of DNA-templated transcription"/>
    <property type="evidence" value="ECO:0007669"/>
    <property type="project" value="InterPro"/>
</dbReference>
<dbReference type="Pfam" id="PF00196">
    <property type="entry name" value="GerE"/>
    <property type="match status" value="1"/>
</dbReference>
<dbReference type="InterPro" id="IPR016032">
    <property type="entry name" value="Sig_transdc_resp-reg_C-effctor"/>
</dbReference>
<reference evidence="5" key="2">
    <citation type="submission" date="2020-04" db="EMBL/GenBank/DDBJ databases">
        <authorList>
            <person name="Alexandrino P."/>
            <person name="Mendonca T."/>
            <person name="Guaman L."/>
            <person name="Cherix J."/>
            <person name="Lozano-Sakalauskas G."/>
            <person name="Fujita A."/>
            <person name="Filho E.R."/>
            <person name="Long P."/>
            <person name="Padilla G."/>
            <person name="Taciro M.K."/>
            <person name="Gomez J.G."/>
            <person name="Silva L.F."/>
            <person name="Torres M."/>
        </authorList>
    </citation>
    <scope>NUCLEOTIDE SEQUENCE</scope>
    <source>
        <strain evidence="5">LMG 19450</strain>
    </source>
</reference>
<dbReference type="PANTHER" id="PTHR44688">
    <property type="entry name" value="DNA-BINDING TRANSCRIPTIONAL ACTIVATOR DEVR_DOSR"/>
    <property type="match status" value="1"/>
</dbReference>
<dbReference type="CDD" id="cd06170">
    <property type="entry name" value="LuxR_C_like"/>
    <property type="match status" value="1"/>
</dbReference>
<reference evidence="5" key="1">
    <citation type="journal article" date="2015" name="Genome Announc.">
        <title>Draft Genome Sequence of the Polyhydroxyalkanoate-Producing Bacterium Burkholderia sacchari LMG 19450 Isolated from Brazilian Sugarcane Plantation Soil.</title>
        <authorList>
            <person name="Alexandrino P.M."/>
            <person name="Mendonca T.T."/>
            <person name="Guaman Bautista L.P."/>
            <person name="Cherix J."/>
            <person name="Lozano-Sakalauskas G.C."/>
            <person name="Fujita A."/>
            <person name="Ramos Filho E."/>
            <person name="Long P."/>
            <person name="Padilla G."/>
            <person name="Taciro M.K."/>
            <person name="Gomez J.G."/>
            <person name="Silva L.F."/>
        </authorList>
    </citation>
    <scope>NUCLEOTIDE SEQUENCE</scope>
    <source>
        <strain evidence="5">LMG 19450</strain>
    </source>
</reference>
<evidence type="ECO:0000313" key="5">
    <source>
        <dbReference type="EMBL" id="NLP62593.1"/>
    </source>
</evidence>
<organism evidence="5 6">
    <name type="scientific">Paraburkholderia sacchari</name>
    <dbReference type="NCBI Taxonomy" id="159450"/>
    <lineage>
        <taxon>Bacteria</taxon>
        <taxon>Pseudomonadati</taxon>
        <taxon>Pseudomonadota</taxon>
        <taxon>Betaproteobacteria</taxon>
        <taxon>Burkholderiales</taxon>
        <taxon>Burkholderiaceae</taxon>
        <taxon>Paraburkholderia</taxon>
    </lineage>
</organism>
<dbReference type="Gene3D" id="3.40.50.300">
    <property type="entry name" value="P-loop containing nucleotide triphosphate hydrolases"/>
    <property type="match status" value="1"/>
</dbReference>
<keyword evidence="3" id="KW-0804">Transcription</keyword>
<dbReference type="InterPro" id="IPR011990">
    <property type="entry name" value="TPR-like_helical_dom_sf"/>
</dbReference>
<keyword evidence="6" id="KW-1185">Reference proteome</keyword>
<dbReference type="InterPro" id="IPR059106">
    <property type="entry name" value="WHD_MalT"/>
</dbReference>
<dbReference type="InterPro" id="IPR009057">
    <property type="entry name" value="Homeodomain-like_sf"/>
</dbReference>
<dbReference type="Pfam" id="PF13551">
    <property type="entry name" value="HTH_29"/>
    <property type="match status" value="1"/>
</dbReference>
<keyword evidence="2" id="KW-0238">DNA-binding</keyword>
<dbReference type="PANTHER" id="PTHR44688:SF16">
    <property type="entry name" value="DNA-BINDING TRANSCRIPTIONAL ACTIVATOR DEVR_DOSR"/>
    <property type="match status" value="1"/>
</dbReference>
<dbReference type="PRINTS" id="PR00038">
    <property type="entry name" value="HTHLUXR"/>
</dbReference>
<sequence>MRVAPPVVLTAAERDELVALVASSNGNAKLAQRARIVLMAADGAQNKSIAHDLGIGRVQVARWRERYVRSRIAGIKEELPRGAPPIKLDVARLVSLTTEAPGNGEKAWSTRKLAAELGVSAASVSRHWRATGIAPQAGSTQRGDGLPELYGRQAAIVGLYIAPPEHALVFALDERIEASPADDHLARAPEVARPVHAWQRHLATSLITSLRALMSGSGGTHVNVQRHVSWLGFLGQLETRLEPGKRLLVVADNHLSHHHPAVQQWLCGREHFQVRLAPNGSAWLRLLQGYLRDAQAGLCAGGLPEHIAEVLSFIEKQRVSHGARAFHWFMNAYGAQALPLAGFGNGGALDAEVRHAAPMEAAAPATGYPMSEEAQPDRAVRPVASTKLLPPRSTRRMMARDALMTRLLEARRHRCVVIQGQAGSGKTSTMIEWRKSLISMGFDVSWLSLSSEDNEPARFFDCLLASIAEADPAVVRDAALLVAQGSDDTAIEHWVITLVQALGKRQRHIMLMIDDLHHVSDPRIFEALQWLLDYAPPQLHLALCSRSALALSLDRLRSQGAVSEFDMRDLRFSEAESERYLREQLGSIEARDAAALHALTDGWVAGLQLFAVDLRTRQGSDYPVVKVHDPRTFANYFECEVLLRLAADDLDMLTRVAVCHRFSAPLCASVVGREEALAHIRARLAQLEADNLFITQVGSHDREIWYRIHPLLRETLLTRLAERDAEALRCAHAVAWRWFEAHGQIDDAVFHAVKAGDPSAAASMVERCAQALLAQGELNQLSGLLRMLPLELVQKRFALHIVMAYVHLYSRNFQALGRSLDQLEASSDALDEHQRYALRLLRAALALQQDDTDAIVAMLPELRAIPDDADDFAWNGRSNVLSWLHMSRGEYDEARAVLDNMARRAGAPRSNLLGRCMSALSLSMEGRIKEAEKIIREVLDEAERQGPPYVGVACMAASLLADTLYELNDIEAACQLLEPRIGMLERVSLPEIVMRAFAVLSNAHWAAGRRDQACAWLDRLESYAGRYGLDRVLAEALVLRLRRHLEQVETERANTVVERLATLEMRYAGAGPDMAARIRFAAARACVEMCLHTGDYAGLVGRLEALVATSEQNGRRRLSTTLRLQLAMAHHGVGNLPAAGKAFVQALRQGHALGLMRTLLDVAASAPGMFAALAGQTVADPVLAFYGERLRAAQACAAALPVPRVSAAVVPVDALSEREREILALLAQAMSNKKIATVLNVSAETVKWHLKNIYLKLGVGGRGGAAARFRDLSASEAETHGV</sequence>
<evidence type="ECO:0000259" key="4">
    <source>
        <dbReference type="PROSITE" id="PS50043"/>
    </source>
</evidence>
<dbReference type="Pfam" id="PF25873">
    <property type="entry name" value="WHD_MalT"/>
    <property type="match status" value="1"/>
</dbReference>
<dbReference type="InterPro" id="IPR036388">
    <property type="entry name" value="WH-like_DNA-bd_sf"/>
</dbReference>
<evidence type="ECO:0000256" key="2">
    <source>
        <dbReference type="ARBA" id="ARBA00023125"/>
    </source>
</evidence>
<dbReference type="EMBL" id="JTDB02000004">
    <property type="protein sequence ID" value="NLP62593.1"/>
    <property type="molecule type" value="Genomic_DNA"/>
</dbReference>
<dbReference type="InterPro" id="IPR027417">
    <property type="entry name" value="P-loop_NTPase"/>
</dbReference>
<name>A0A8T6ZDE3_9BURK</name>
<evidence type="ECO:0000313" key="6">
    <source>
        <dbReference type="Proteomes" id="UP000030460"/>
    </source>
</evidence>
<comment type="caution">
    <text evidence="5">The sequence shown here is derived from an EMBL/GenBank/DDBJ whole genome shotgun (WGS) entry which is preliminary data.</text>
</comment>
<dbReference type="InterPro" id="IPR000792">
    <property type="entry name" value="Tscrpt_reg_LuxR_C"/>
</dbReference>